<dbReference type="SUPFAM" id="SSF55874">
    <property type="entry name" value="ATPase domain of HSP90 chaperone/DNA topoisomerase II/histidine kinase"/>
    <property type="match status" value="1"/>
</dbReference>
<keyword evidence="3" id="KW-0597">Phosphoprotein</keyword>
<dbReference type="InterPro" id="IPR003594">
    <property type="entry name" value="HATPase_dom"/>
</dbReference>
<dbReference type="PROSITE" id="PS50109">
    <property type="entry name" value="HIS_KIN"/>
    <property type="match status" value="1"/>
</dbReference>
<accession>A0A956RQV6</accession>
<keyword evidence="4" id="KW-0808">Transferase</keyword>
<dbReference type="SUPFAM" id="SSF47384">
    <property type="entry name" value="Homodimeric domain of signal transducing histidine kinase"/>
    <property type="match status" value="1"/>
</dbReference>
<dbReference type="SMART" id="SM00388">
    <property type="entry name" value="HisKA"/>
    <property type="match status" value="1"/>
</dbReference>
<proteinExistence type="predicted"/>
<dbReference type="Pfam" id="PF02518">
    <property type="entry name" value="HATPase_c"/>
    <property type="match status" value="1"/>
</dbReference>
<sequence length="332" mass="36363">REFDAMLQRLVEARESLLAEQRVRREMEARVAQAEHLASVGTLTAGLAHQIGTPLNVIRGRAERLLRRLETDPNRHVPAAPLAARADIGAGGEPSPSSGSAEQSVRYRTSAEPQADPGAAGDPGERDLRIIAEQIDRISQLVRRMLDFARVRTVRTSPCDLREVLRNAVELLEVRFEQQQIQVVENGESPIPMIPADPLRLQEVFLNILGNAADAMPSGGTIHTEIRQSERTAPQDPSHQQPVLAVRIRDVGTGIAPEHLTRVFDPFFTTKDVGRGTGLGLSVAYGIVREHGGWMEVESNPDRGACFSVYLPCEPVPGHSKRREPSAEGTNS</sequence>
<evidence type="ECO:0000256" key="8">
    <source>
        <dbReference type="ARBA" id="ARBA00023012"/>
    </source>
</evidence>
<evidence type="ECO:0000256" key="1">
    <source>
        <dbReference type="ARBA" id="ARBA00000085"/>
    </source>
</evidence>
<dbReference type="EMBL" id="JAGQHR010001000">
    <property type="protein sequence ID" value="MCA9730121.1"/>
    <property type="molecule type" value="Genomic_DNA"/>
</dbReference>
<evidence type="ECO:0000256" key="4">
    <source>
        <dbReference type="ARBA" id="ARBA00022679"/>
    </source>
</evidence>
<reference evidence="11" key="2">
    <citation type="journal article" date="2021" name="Microbiome">
        <title>Successional dynamics and alternative stable states in a saline activated sludge microbial community over 9 years.</title>
        <authorList>
            <person name="Wang Y."/>
            <person name="Ye J."/>
            <person name="Ju F."/>
            <person name="Liu L."/>
            <person name="Boyd J.A."/>
            <person name="Deng Y."/>
            <person name="Parks D.H."/>
            <person name="Jiang X."/>
            <person name="Yin X."/>
            <person name="Woodcroft B.J."/>
            <person name="Tyson G.W."/>
            <person name="Hugenholtz P."/>
            <person name="Polz M.F."/>
            <person name="Zhang T."/>
        </authorList>
    </citation>
    <scope>NUCLEOTIDE SEQUENCE</scope>
    <source>
        <strain evidence="11">HKST-UBA01</strain>
    </source>
</reference>
<dbReference type="PRINTS" id="PR00344">
    <property type="entry name" value="BCTRLSENSOR"/>
</dbReference>
<keyword evidence="8" id="KW-0902">Two-component regulatory system</keyword>
<dbReference type="Gene3D" id="1.10.287.130">
    <property type="match status" value="1"/>
</dbReference>
<dbReference type="SMART" id="SM00387">
    <property type="entry name" value="HATPase_c"/>
    <property type="match status" value="1"/>
</dbReference>
<dbReference type="InterPro" id="IPR004358">
    <property type="entry name" value="Sig_transdc_His_kin-like_C"/>
</dbReference>
<evidence type="ECO:0000313" key="12">
    <source>
        <dbReference type="Proteomes" id="UP000697710"/>
    </source>
</evidence>
<dbReference type="AlphaFoldDB" id="A0A956RQV6"/>
<keyword evidence="5" id="KW-0547">Nucleotide-binding</keyword>
<keyword evidence="7" id="KW-0067">ATP-binding</keyword>
<dbReference type="InterPro" id="IPR003661">
    <property type="entry name" value="HisK_dim/P_dom"/>
</dbReference>
<feature type="domain" description="Histidine kinase" evidence="10">
    <location>
        <begin position="46"/>
        <end position="315"/>
    </location>
</feature>
<protein>
    <recommendedName>
        <fullName evidence="2">histidine kinase</fullName>
        <ecNumber evidence="2">2.7.13.3</ecNumber>
    </recommendedName>
</protein>
<evidence type="ECO:0000313" key="11">
    <source>
        <dbReference type="EMBL" id="MCA9730121.1"/>
    </source>
</evidence>
<feature type="non-terminal residue" evidence="11">
    <location>
        <position position="1"/>
    </location>
</feature>
<feature type="compositionally biased region" description="Low complexity" evidence="9">
    <location>
        <begin position="93"/>
        <end position="102"/>
    </location>
</feature>
<dbReference type="PANTHER" id="PTHR43065">
    <property type="entry name" value="SENSOR HISTIDINE KINASE"/>
    <property type="match status" value="1"/>
</dbReference>
<reference evidence="11" key="1">
    <citation type="submission" date="2020-04" db="EMBL/GenBank/DDBJ databases">
        <authorList>
            <person name="Zhang T."/>
        </authorList>
    </citation>
    <scope>NUCLEOTIDE SEQUENCE</scope>
    <source>
        <strain evidence="11">HKST-UBA01</strain>
    </source>
</reference>
<dbReference type="InterPro" id="IPR036890">
    <property type="entry name" value="HATPase_C_sf"/>
</dbReference>
<comment type="caution">
    <text evidence="11">The sequence shown here is derived from an EMBL/GenBank/DDBJ whole genome shotgun (WGS) entry which is preliminary data.</text>
</comment>
<dbReference type="Gene3D" id="3.30.565.10">
    <property type="entry name" value="Histidine kinase-like ATPase, C-terminal domain"/>
    <property type="match status" value="1"/>
</dbReference>
<dbReference type="GO" id="GO:0005524">
    <property type="term" value="F:ATP binding"/>
    <property type="evidence" value="ECO:0007669"/>
    <property type="project" value="UniProtKB-KW"/>
</dbReference>
<dbReference type="InterPro" id="IPR005467">
    <property type="entry name" value="His_kinase_dom"/>
</dbReference>
<evidence type="ECO:0000259" key="10">
    <source>
        <dbReference type="PROSITE" id="PS50109"/>
    </source>
</evidence>
<keyword evidence="6" id="KW-0418">Kinase</keyword>
<dbReference type="GO" id="GO:0000155">
    <property type="term" value="F:phosphorelay sensor kinase activity"/>
    <property type="evidence" value="ECO:0007669"/>
    <property type="project" value="InterPro"/>
</dbReference>
<dbReference type="Proteomes" id="UP000697710">
    <property type="component" value="Unassembled WGS sequence"/>
</dbReference>
<evidence type="ECO:0000256" key="6">
    <source>
        <dbReference type="ARBA" id="ARBA00022777"/>
    </source>
</evidence>
<dbReference type="EC" id="2.7.13.3" evidence="2"/>
<evidence type="ECO:0000256" key="2">
    <source>
        <dbReference type="ARBA" id="ARBA00012438"/>
    </source>
</evidence>
<feature type="region of interest" description="Disordered" evidence="9">
    <location>
        <begin position="87"/>
        <end position="126"/>
    </location>
</feature>
<organism evidence="11 12">
    <name type="scientific">Eiseniibacteriota bacterium</name>
    <dbReference type="NCBI Taxonomy" id="2212470"/>
    <lineage>
        <taxon>Bacteria</taxon>
        <taxon>Candidatus Eiseniibacteriota</taxon>
    </lineage>
</organism>
<evidence type="ECO:0000256" key="7">
    <source>
        <dbReference type="ARBA" id="ARBA00022840"/>
    </source>
</evidence>
<gene>
    <name evidence="11" type="ORF">KC729_20725</name>
</gene>
<evidence type="ECO:0000256" key="9">
    <source>
        <dbReference type="SAM" id="MobiDB-lite"/>
    </source>
</evidence>
<name>A0A956RQV6_UNCEI</name>
<comment type="catalytic activity">
    <reaction evidence="1">
        <text>ATP + protein L-histidine = ADP + protein N-phospho-L-histidine.</text>
        <dbReference type="EC" id="2.7.13.3"/>
    </reaction>
</comment>
<dbReference type="InterPro" id="IPR036097">
    <property type="entry name" value="HisK_dim/P_sf"/>
</dbReference>
<evidence type="ECO:0000256" key="5">
    <source>
        <dbReference type="ARBA" id="ARBA00022741"/>
    </source>
</evidence>
<evidence type="ECO:0000256" key="3">
    <source>
        <dbReference type="ARBA" id="ARBA00022553"/>
    </source>
</evidence>
<dbReference type="PANTHER" id="PTHR43065:SF10">
    <property type="entry name" value="PEROXIDE STRESS-ACTIVATED HISTIDINE KINASE MAK3"/>
    <property type="match status" value="1"/>
</dbReference>
<dbReference type="CDD" id="cd00082">
    <property type="entry name" value="HisKA"/>
    <property type="match status" value="1"/>
</dbReference>